<dbReference type="InterPro" id="IPR052162">
    <property type="entry name" value="Sensor_kinase/Photoreceptor"/>
</dbReference>
<dbReference type="InterPro" id="IPR000014">
    <property type="entry name" value="PAS"/>
</dbReference>
<evidence type="ECO:0000256" key="3">
    <source>
        <dbReference type="ARBA" id="ARBA00022553"/>
    </source>
</evidence>
<keyword evidence="4" id="KW-0808">Transferase</keyword>
<evidence type="ECO:0000259" key="7">
    <source>
        <dbReference type="PROSITE" id="PS50113"/>
    </source>
</evidence>
<keyword evidence="9" id="KW-1185">Reference proteome</keyword>
<dbReference type="Gene3D" id="3.30.450.20">
    <property type="entry name" value="PAS domain"/>
    <property type="match status" value="3"/>
</dbReference>
<dbReference type="InterPro" id="IPR003661">
    <property type="entry name" value="HisK_dim/P_dom"/>
</dbReference>
<dbReference type="InterPro" id="IPR013656">
    <property type="entry name" value="PAS_4"/>
</dbReference>
<dbReference type="SUPFAM" id="SSF47384">
    <property type="entry name" value="Homodimeric domain of signal transducing histidine kinase"/>
    <property type="match status" value="1"/>
</dbReference>
<dbReference type="Pfam" id="PF00512">
    <property type="entry name" value="HisKA"/>
    <property type="match status" value="1"/>
</dbReference>
<dbReference type="InterPro" id="IPR036890">
    <property type="entry name" value="HATPase_C_sf"/>
</dbReference>
<dbReference type="PANTHER" id="PTHR43304">
    <property type="entry name" value="PHYTOCHROME-LIKE PROTEIN CPH1"/>
    <property type="match status" value="1"/>
</dbReference>
<dbReference type="InterPro" id="IPR035965">
    <property type="entry name" value="PAS-like_dom_sf"/>
</dbReference>
<protein>
    <recommendedName>
        <fullName evidence="2">histidine kinase</fullName>
        <ecNumber evidence="2">2.7.13.3</ecNumber>
    </recommendedName>
</protein>
<dbReference type="SUPFAM" id="SSF55874">
    <property type="entry name" value="ATPase domain of HSP90 chaperone/DNA topoisomerase II/histidine kinase"/>
    <property type="match status" value="1"/>
</dbReference>
<keyword evidence="3" id="KW-0597">Phosphoprotein</keyword>
<dbReference type="InterPro" id="IPR004358">
    <property type="entry name" value="Sig_transdc_His_kin-like_C"/>
</dbReference>
<dbReference type="CDD" id="cd00082">
    <property type="entry name" value="HisKA"/>
    <property type="match status" value="1"/>
</dbReference>
<evidence type="ECO:0000259" key="6">
    <source>
        <dbReference type="PROSITE" id="PS50109"/>
    </source>
</evidence>
<dbReference type="Pfam" id="PF02518">
    <property type="entry name" value="HATPase_c"/>
    <property type="match status" value="1"/>
</dbReference>
<comment type="caution">
    <text evidence="8">The sequence shown here is derived from an EMBL/GenBank/DDBJ whole genome shotgun (WGS) entry which is preliminary data.</text>
</comment>
<dbReference type="InterPro" id="IPR003594">
    <property type="entry name" value="HATPase_dom"/>
</dbReference>
<dbReference type="PROSITE" id="PS50109">
    <property type="entry name" value="HIS_KIN"/>
    <property type="match status" value="1"/>
</dbReference>
<dbReference type="NCBIfam" id="TIGR00229">
    <property type="entry name" value="sensory_box"/>
    <property type="match status" value="1"/>
</dbReference>
<dbReference type="Gene3D" id="3.30.565.10">
    <property type="entry name" value="Histidine kinase-like ATPase, C-terminal domain"/>
    <property type="match status" value="1"/>
</dbReference>
<evidence type="ECO:0000313" key="8">
    <source>
        <dbReference type="EMBL" id="MRS61644.1"/>
    </source>
</evidence>
<feature type="domain" description="PAC" evidence="7">
    <location>
        <begin position="279"/>
        <end position="332"/>
    </location>
</feature>
<keyword evidence="5" id="KW-0418">Kinase</keyword>
<dbReference type="PANTHER" id="PTHR43304:SF1">
    <property type="entry name" value="PAC DOMAIN-CONTAINING PROTEIN"/>
    <property type="match status" value="1"/>
</dbReference>
<evidence type="ECO:0000256" key="5">
    <source>
        <dbReference type="ARBA" id="ARBA00022777"/>
    </source>
</evidence>
<dbReference type="InterPro" id="IPR005467">
    <property type="entry name" value="His_kinase_dom"/>
</dbReference>
<gene>
    <name evidence="8" type="ORF">GJJ30_10125</name>
</gene>
<evidence type="ECO:0000256" key="1">
    <source>
        <dbReference type="ARBA" id="ARBA00000085"/>
    </source>
</evidence>
<dbReference type="InterPro" id="IPR036097">
    <property type="entry name" value="HisK_dim/P_sf"/>
</dbReference>
<sequence length="724" mass="80231">MNKLTGSIPGPLSDSTRLFVSCRHSHHSMPISTASAHRYPFLDGGGQMGQRIRVFDWSSSSLGEPDQWPPSLKTTLSILLQSTFPLFLFWGPDQLFFGNDAYLTSLGSDEQHSMDVGQPSQQRWPESWPPIQPLIDQVLAGEEATWPPNQYLPIQRNGQRQDSYWTFSISTVRDEAGQVMGVLVIGQDTTPANTTRLVQEETQQQVLAFFEQSPVAIAIISEENLTFRMANPFYGYLVGRQPEQIVGKSLLDALPELKGQGFDGLLREVIATGTPYIANEVSVQIQRNYQLETIYVDLTYQPRREANQQVSGILVVATDVTQQVLVRKKIEASEEVLRNMVLEAPIGICVMSAPDLVSEIVNASFIEVAGKPYQDIIGKNYWVPFAEAAPYYAQALDRVVSEGKPFFANEVELMLIRHGKEEIIYVTFVYSPLKDADGRVIKVAVWVLENTQQVTERRKIEEIVTERTRELNAVNQQLAESNEMLTRSNQNLEQFASVASHDLQEPLRKIQSFSDLLQTQYADTLGPGLSYLERMQAAASRMSMLIKDLLAFSRFSSLAAATTRVSLGQVVTTALTDLDLLIQETGATITVGPLPIIQGDASQLGQLFQNLLGNALKFRRSGVTPLISIQASVVPVNALPAGVTPARRTEHYHRIDVADNGIGFEPKYSSRIFQVFQRLHGRKEFAGSGIGLAICQKVVDNHGGAITASSEPGKGATFRIYLPV</sequence>
<proteinExistence type="predicted"/>
<evidence type="ECO:0000256" key="4">
    <source>
        <dbReference type="ARBA" id="ARBA00022679"/>
    </source>
</evidence>
<feature type="domain" description="Histidine kinase" evidence="6">
    <location>
        <begin position="498"/>
        <end position="724"/>
    </location>
</feature>
<dbReference type="InterPro" id="IPR001610">
    <property type="entry name" value="PAC"/>
</dbReference>
<reference evidence="8 9" key="1">
    <citation type="journal article" date="2018" name="Antonie Van Leeuwenhoek">
        <title>Larkinella terrae sp. nov., isolated from soil on Jeju Island, South Korea.</title>
        <authorList>
            <person name="Ten L.N."/>
            <person name="Jeon J."/>
            <person name="Park S.J."/>
            <person name="Park S."/>
            <person name="Lee S.Y."/>
            <person name="Kim M.K."/>
            <person name="Jung H.Y."/>
        </authorList>
    </citation>
    <scope>NUCLEOTIDE SEQUENCE [LARGE SCALE GENOMIC DNA]</scope>
    <source>
        <strain evidence="8 9">KCTC 52001</strain>
    </source>
</reference>
<feature type="domain" description="PAC" evidence="7">
    <location>
        <begin position="409"/>
        <end position="466"/>
    </location>
</feature>
<dbReference type="SMART" id="SM00086">
    <property type="entry name" value="PAC"/>
    <property type="match status" value="3"/>
</dbReference>
<organism evidence="8 9">
    <name type="scientific">Larkinella terrae</name>
    <dbReference type="NCBI Taxonomy" id="2025311"/>
    <lineage>
        <taxon>Bacteria</taxon>
        <taxon>Pseudomonadati</taxon>
        <taxon>Bacteroidota</taxon>
        <taxon>Cytophagia</taxon>
        <taxon>Cytophagales</taxon>
        <taxon>Spirosomataceae</taxon>
        <taxon>Larkinella</taxon>
    </lineage>
</organism>
<dbReference type="InterPro" id="IPR000700">
    <property type="entry name" value="PAS-assoc_C"/>
</dbReference>
<dbReference type="PRINTS" id="PR00344">
    <property type="entry name" value="BCTRLSENSOR"/>
</dbReference>
<accession>A0A7K0EIN1</accession>
<dbReference type="EC" id="2.7.13.3" evidence="2"/>
<dbReference type="EMBL" id="WJXZ01000005">
    <property type="protein sequence ID" value="MRS61644.1"/>
    <property type="molecule type" value="Genomic_DNA"/>
</dbReference>
<name>A0A7K0EIN1_9BACT</name>
<dbReference type="SUPFAM" id="SSF55785">
    <property type="entry name" value="PYP-like sensor domain (PAS domain)"/>
    <property type="match status" value="2"/>
</dbReference>
<comment type="catalytic activity">
    <reaction evidence="1">
        <text>ATP + protein L-histidine = ADP + protein N-phospho-L-histidine.</text>
        <dbReference type="EC" id="2.7.13.3"/>
    </reaction>
</comment>
<dbReference type="Pfam" id="PF13426">
    <property type="entry name" value="PAS_9"/>
    <property type="match status" value="1"/>
</dbReference>
<evidence type="ECO:0000313" key="9">
    <source>
        <dbReference type="Proteomes" id="UP000441754"/>
    </source>
</evidence>
<dbReference type="SMART" id="SM00388">
    <property type="entry name" value="HisKA"/>
    <property type="match status" value="1"/>
</dbReference>
<dbReference type="Gene3D" id="1.10.287.130">
    <property type="match status" value="1"/>
</dbReference>
<dbReference type="AlphaFoldDB" id="A0A7K0EIN1"/>
<evidence type="ECO:0000256" key="2">
    <source>
        <dbReference type="ARBA" id="ARBA00012438"/>
    </source>
</evidence>
<dbReference type="Pfam" id="PF08448">
    <property type="entry name" value="PAS_4"/>
    <property type="match status" value="2"/>
</dbReference>
<dbReference type="Proteomes" id="UP000441754">
    <property type="component" value="Unassembled WGS sequence"/>
</dbReference>
<dbReference type="SMART" id="SM00387">
    <property type="entry name" value="HATPase_c"/>
    <property type="match status" value="1"/>
</dbReference>
<dbReference type="OrthoDB" id="9766459at2"/>
<dbReference type="CDD" id="cd00130">
    <property type="entry name" value="PAS"/>
    <property type="match status" value="1"/>
</dbReference>
<dbReference type="PROSITE" id="PS50113">
    <property type="entry name" value="PAC"/>
    <property type="match status" value="2"/>
</dbReference>
<dbReference type="SMART" id="SM00091">
    <property type="entry name" value="PAS"/>
    <property type="match status" value="2"/>
</dbReference>
<dbReference type="GO" id="GO:0000155">
    <property type="term" value="F:phosphorelay sensor kinase activity"/>
    <property type="evidence" value="ECO:0007669"/>
    <property type="project" value="InterPro"/>
</dbReference>